<dbReference type="EnsemblProtists" id="HpaT801541">
    <property type="protein sequence ID" value="HpaP801541"/>
    <property type="gene ID" value="HpaG801541"/>
</dbReference>
<evidence type="ECO:0000256" key="1">
    <source>
        <dbReference type="ARBA" id="ARBA00004123"/>
    </source>
</evidence>
<dbReference type="InterPro" id="IPR051507">
    <property type="entry name" value="PcG_RING_finger"/>
</dbReference>
<dbReference type="eggNOG" id="KOG2660">
    <property type="taxonomic scope" value="Eukaryota"/>
</dbReference>
<keyword evidence="5" id="KW-0539">Nucleus</keyword>
<evidence type="ECO:0000313" key="9">
    <source>
        <dbReference type="Proteomes" id="UP000011713"/>
    </source>
</evidence>
<dbReference type="InterPro" id="IPR001841">
    <property type="entry name" value="Znf_RING"/>
</dbReference>
<evidence type="ECO:0000259" key="7">
    <source>
        <dbReference type="PROSITE" id="PS50089"/>
    </source>
</evidence>
<dbReference type="STRING" id="559515.M4B5J1"/>
<dbReference type="OMA" id="EHITCEI"/>
<dbReference type="SMART" id="SM00184">
    <property type="entry name" value="RING"/>
    <property type="match status" value="1"/>
</dbReference>
<reference evidence="8" key="2">
    <citation type="submission" date="2015-06" db="UniProtKB">
        <authorList>
            <consortium name="EnsemblProtists"/>
        </authorList>
    </citation>
    <scope>IDENTIFICATION</scope>
    <source>
        <strain evidence="8">Emoy2</strain>
    </source>
</reference>
<proteinExistence type="predicted"/>
<evidence type="ECO:0000313" key="8">
    <source>
        <dbReference type="EnsemblProtists" id="HpaP801541"/>
    </source>
</evidence>
<dbReference type="AlphaFoldDB" id="M4B5J1"/>
<evidence type="ECO:0000256" key="2">
    <source>
        <dbReference type="ARBA" id="ARBA00022723"/>
    </source>
</evidence>
<dbReference type="InterPro" id="IPR017907">
    <property type="entry name" value="Znf_RING_CS"/>
</dbReference>
<dbReference type="PROSITE" id="PS50089">
    <property type="entry name" value="ZF_RING_2"/>
    <property type="match status" value="1"/>
</dbReference>
<evidence type="ECO:0000256" key="5">
    <source>
        <dbReference type="ARBA" id="ARBA00023242"/>
    </source>
</evidence>
<dbReference type="Gene3D" id="3.30.40.10">
    <property type="entry name" value="Zinc/RING finger domain, C3HC4 (zinc finger)"/>
    <property type="match status" value="1"/>
</dbReference>
<keyword evidence="9" id="KW-1185">Reference proteome</keyword>
<evidence type="ECO:0000256" key="3">
    <source>
        <dbReference type="ARBA" id="ARBA00022771"/>
    </source>
</evidence>
<dbReference type="PANTHER" id="PTHR45893">
    <property type="entry name" value="POLYCOMB GROUP RING FINGER PROTEIN"/>
    <property type="match status" value="1"/>
</dbReference>
<sequence length="287" mass="32594">MAKRSSAPTDAVAPSLDDASYRHLFMEARTVGTLVISVYHMDVVRFRGTLLRGGLHINPFFICKLCNGYFRDPYTAKECLHTFCHGCVRGFYLHTPSSSCPTCGVNLGAKPWTQFIPDPALKELSEKYLPDYRAKEEAEGTSAAESEQEFYAKFGIKRKEPDAPHDDQQCASKFRRPLGQSPGHMIPFELLPRSFVEIVRNGLSPDVPLFLLLGELKAPCMNTQSSFKVMYLRKYLAKKVNVLKPEEIEILCKGNVVGPEYSLEFVRRTLWKEDSKMVLEYRRQLVA</sequence>
<keyword evidence="2" id="KW-0479">Metal-binding</keyword>
<feature type="domain" description="RING-type" evidence="7">
    <location>
        <begin position="63"/>
        <end position="103"/>
    </location>
</feature>
<dbReference type="SUPFAM" id="SSF57850">
    <property type="entry name" value="RING/U-box"/>
    <property type="match status" value="1"/>
</dbReference>
<comment type="subcellular location">
    <subcellularLocation>
        <location evidence="1">Nucleus</location>
    </subcellularLocation>
</comment>
<accession>M4B5J1</accession>
<keyword evidence="4" id="KW-0862">Zinc</keyword>
<name>M4B5J1_HYAAE</name>
<dbReference type="GO" id="GO:0008270">
    <property type="term" value="F:zinc ion binding"/>
    <property type="evidence" value="ECO:0007669"/>
    <property type="project" value="UniProtKB-KW"/>
</dbReference>
<dbReference type="GO" id="GO:0005634">
    <property type="term" value="C:nucleus"/>
    <property type="evidence" value="ECO:0007669"/>
    <property type="project" value="UniProtKB-SubCell"/>
</dbReference>
<dbReference type="Proteomes" id="UP000011713">
    <property type="component" value="Unassembled WGS sequence"/>
</dbReference>
<dbReference type="Gene3D" id="3.10.20.90">
    <property type="entry name" value="Phosphatidylinositol 3-kinase Catalytic Subunit, Chain A, domain 1"/>
    <property type="match status" value="1"/>
</dbReference>
<dbReference type="PROSITE" id="PS00518">
    <property type="entry name" value="ZF_RING_1"/>
    <property type="match status" value="1"/>
</dbReference>
<dbReference type="InterPro" id="IPR032443">
    <property type="entry name" value="RAWUL"/>
</dbReference>
<keyword evidence="3 6" id="KW-0863">Zinc-finger</keyword>
<dbReference type="VEuPathDB" id="FungiDB:HpaG801541"/>
<evidence type="ECO:0000256" key="4">
    <source>
        <dbReference type="ARBA" id="ARBA00022833"/>
    </source>
</evidence>
<dbReference type="HOGENOM" id="CLU_046427_1_0_1"/>
<dbReference type="InterPro" id="IPR013083">
    <property type="entry name" value="Znf_RING/FYVE/PHD"/>
</dbReference>
<reference evidence="9" key="1">
    <citation type="journal article" date="2010" name="Science">
        <title>Signatures of adaptation to obligate biotrophy in the Hyaloperonospora arabidopsidis genome.</title>
        <authorList>
            <person name="Baxter L."/>
            <person name="Tripathy S."/>
            <person name="Ishaque N."/>
            <person name="Boot N."/>
            <person name="Cabral A."/>
            <person name="Kemen E."/>
            <person name="Thines M."/>
            <person name="Ah-Fong A."/>
            <person name="Anderson R."/>
            <person name="Badejoko W."/>
            <person name="Bittner-Eddy P."/>
            <person name="Boore J.L."/>
            <person name="Chibucos M.C."/>
            <person name="Coates M."/>
            <person name="Dehal P."/>
            <person name="Delehaunty K."/>
            <person name="Dong S."/>
            <person name="Downton P."/>
            <person name="Dumas B."/>
            <person name="Fabro G."/>
            <person name="Fronick C."/>
            <person name="Fuerstenberg S.I."/>
            <person name="Fulton L."/>
            <person name="Gaulin E."/>
            <person name="Govers F."/>
            <person name="Hughes L."/>
            <person name="Humphray S."/>
            <person name="Jiang R.H."/>
            <person name="Judelson H."/>
            <person name="Kamoun S."/>
            <person name="Kyung K."/>
            <person name="Meijer H."/>
            <person name="Minx P."/>
            <person name="Morris P."/>
            <person name="Nelson J."/>
            <person name="Phuntumart V."/>
            <person name="Qutob D."/>
            <person name="Rehmany A."/>
            <person name="Rougon-Cardoso A."/>
            <person name="Ryden P."/>
            <person name="Torto-Alalibo T."/>
            <person name="Studholme D."/>
            <person name="Wang Y."/>
            <person name="Win J."/>
            <person name="Wood J."/>
            <person name="Clifton S.W."/>
            <person name="Rogers J."/>
            <person name="Van den Ackerveken G."/>
            <person name="Jones J.D."/>
            <person name="McDowell J.M."/>
            <person name="Beynon J."/>
            <person name="Tyler B.M."/>
        </authorList>
    </citation>
    <scope>NUCLEOTIDE SEQUENCE [LARGE SCALE GENOMIC DNA]</scope>
    <source>
        <strain evidence="9">Emoy2</strain>
    </source>
</reference>
<dbReference type="Pfam" id="PF13923">
    <property type="entry name" value="zf-C3HC4_2"/>
    <property type="match status" value="1"/>
</dbReference>
<protein>
    <recommendedName>
        <fullName evidence="7">RING-type domain-containing protein</fullName>
    </recommendedName>
</protein>
<evidence type="ECO:0000256" key="6">
    <source>
        <dbReference type="PROSITE-ProRule" id="PRU00175"/>
    </source>
</evidence>
<dbReference type="Pfam" id="PF16207">
    <property type="entry name" value="RAWUL"/>
    <property type="match status" value="1"/>
</dbReference>
<dbReference type="EMBL" id="JH598388">
    <property type="status" value="NOT_ANNOTATED_CDS"/>
    <property type="molecule type" value="Genomic_DNA"/>
</dbReference>
<dbReference type="InParanoid" id="M4B5J1"/>
<organism evidence="8 9">
    <name type="scientific">Hyaloperonospora arabidopsidis (strain Emoy2)</name>
    <name type="common">Downy mildew agent</name>
    <name type="synonym">Peronospora arabidopsidis</name>
    <dbReference type="NCBI Taxonomy" id="559515"/>
    <lineage>
        <taxon>Eukaryota</taxon>
        <taxon>Sar</taxon>
        <taxon>Stramenopiles</taxon>
        <taxon>Oomycota</taxon>
        <taxon>Peronosporomycetes</taxon>
        <taxon>Peronosporales</taxon>
        <taxon>Peronosporaceae</taxon>
        <taxon>Hyaloperonospora</taxon>
    </lineage>
</organism>